<keyword evidence="2 9" id="KW-0645">Protease</keyword>
<evidence type="ECO:0000256" key="7">
    <source>
        <dbReference type="PIRSR" id="PIRSR601461-1"/>
    </source>
</evidence>
<dbReference type="FunFam" id="2.40.70.10:FF:000113">
    <property type="entry name" value="Lysosomal aspartic protease"/>
    <property type="match status" value="1"/>
</dbReference>
<dbReference type="AlphaFoldDB" id="D3DMV2"/>
<feature type="active site" evidence="7">
    <location>
        <position position="306"/>
    </location>
</feature>
<evidence type="ECO:0000256" key="10">
    <source>
        <dbReference type="SAM" id="SignalP"/>
    </source>
</evidence>
<dbReference type="OrthoDB" id="2747330at2759"/>
<evidence type="ECO:0000313" key="12">
    <source>
        <dbReference type="EMBL" id="ADC27638.1"/>
    </source>
</evidence>
<dbReference type="GO" id="GO:0006508">
    <property type="term" value="P:proteolysis"/>
    <property type="evidence" value="ECO:0007669"/>
    <property type="project" value="UniProtKB-KW"/>
</dbReference>
<dbReference type="SUPFAM" id="SSF50630">
    <property type="entry name" value="Acid proteases"/>
    <property type="match status" value="1"/>
</dbReference>
<dbReference type="PRINTS" id="PR00792">
    <property type="entry name" value="PEPSIN"/>
</dbReference>
<dbReference type="PROSITE" id="PS00141">
    <property type="entry name" value="ASP_PROTEASE"/>
    <property type="match status" value="1"/>
</dbReference>
<protein>
    <submittedName>
        <fullName evidence="12">MIP16750p</fullName>
    </submittedName>
</protein>
<feature type="active site" evidence="7">
    <location>
        <position position="114"/>
    </location>
</feature>
<evidence type="ECO:0000256" key="3">
    <source>
        <dbReference type="ARBA" id="ARBA00022750"/>
    </source>
</evidence>
<proteinExistence type="evidence at transcript level"/>
<evidence type="ECO:0000256" key="4">
    <source>
        <dbReference type="ARBA" id="ARBA00022801"/>
    </source>
</evidence>
<keyword evidence="10" id="KW-0732">Signal</keyword>
<evidence type="ECO:0000256" key="9">
    <source>
        <dbReference type="RuleBase" id="RU000454"/>
    </source>
</evidence>
<dbReference type="GO" id="GO:0004190">
    <property type="term" value="F:aspartic-type endopeptidase activity"/>
    <property type="evidence" value="ECO:0007669"/>
    <property type="project" value="UniProtKB-KW"/>
</dbReference>
<feature type="disulfide bond" evidence="8">
    <location>
        <begin position="127"/>
        <end position="134"/>
    </location>
</feature>
<organism evidence="12">
    <name type="scientific">Drosophila melanogaster</name>
    <name type="common">Fruit fly</name>
    <dbReference type="NCBI Taxonomy" id="7227"/>
    <lineage>
        <taxon>Eukaryota</taxon>
        <taxon>Metazoa</taxon>
        <taxon>Ecdysozoa</taxon>
        <taxon>Arthropoda</taxon>
        <taxon>Hexapoda</taxon>
        <taxon>Insecta</taxon>
        <taxon>Pterygota</taxon>
        <taxon>Neoptera</taxon>
        <taxon>Endopterygota</taxon>
        <taxon>Diptera</taxon>
        <taxon>Brachycera</taxon>
        <taxon>Muscomorpha</taxon>
        <taxon>Ephydroidea</taxon>
        <taxon>Drosophilidae</taxon>
        <taxon>Drosophila</taxon>
        <taxon>Sophophora</taxon>
    </lineage>
</organism>
<feature type="non-terminal residue" evidence="12">
    <location>
        <position position="1"/>
    </location>
</feature>
<dbReference type="FunFam" id="2.40.70.10:FF:000002">
    <property type="entry name" value="Vacuolar aspartic proteinase"/>
    <property type="match status" value="1"/>
</dbReference>
<dbReference type="PROSITE" id="PS51767">
    <property type="entry name" value="PEPTIDASE_A1"/>
    <property type="match status" value="1"/>
</dbReference>
<dbReference type="InterPro" id="IPR033121">
    <property type="entry name" value="PEPTIDASE_A1"/>
</dbReference>
<evidence type="ECO:0000256" key="2">
    <source>
        <dbReference type="ARBA" id="ARBA00022670"/>
    </source>
</evidence>
<evidence type="ECO:0000256" key="1">
    <source>
        <dbReference type="ARBA" id="ARBA00007447"/>
    </source>
</evidence>
<evidence type="ECO:0000256" key="5">
    <source>
        <dbReference type="ARBA" id="ARBA00023157"/>
    </source>
</evidence>
<dbReference type="VEuPathDB" id="VectorBase:FBgn0051926"/>
<dbReference type="Bgee" id="FBgn0051926">
    <property type="expression patterns" value="Expressed in secondary oocyte and 11 other cell types or tissues"/>
</dbReference>
<dbReference type="ExpressionAtlas" id="D3DMV2">
    <property type="expression patterns" value="baseline and differential"/>
</dbReference>
<dbReference type="MEROPS" id="A01.A01"/>
<dbReference type="Gene3D" id="2.40.70.10">
    <property type="entry name" value="Acid Proteases"/>
    <property type="match status" value="2"/>
</dbReference>
<evidence type="ECO:0000256" key="6">
    <source>
        <dbReference type="ARBA" id="ARBA00023180"/>
    </source>
</evidence>
<dbReference type="InterPro" id="IPR021109">
    <property type="entry name" value="Peptidase_aspartic_dom_sf"/>
</dbReference>
<feature type="domain" description="Peptidase A1" evidence="11">
    <location>
        <begin position="96"/>
        <end position="412"/>
    </location>
</feature>
<name>D3DMV2_DROME</name>
<dbReference type="HOGENOM" id="CLU_013253_3_4_1"/>
<keyword evidence="4 9" id="KW-0378">Hydrolase</keyword>
<keyword evidence="5 8" id="KW-1015">Disulfide bond</keyword>
<evidence type="ECO:0000256" key="8">
    <source>
        <dbReference type="PIRSR" id="PIRSR601461-2"/>
    </source>
</evidence>
<feature type="signal peptide" evidence="10">
    <location>
        <begin position="1"/>
        <end position="33"/>
    </location>
</feature>
<accession>D3DMV2</accession>
<feature type="disulfide bond" evidence="8">
    <location>
        <begin position="342"/>
        <end position="375"/>
    </location>
</feature>
<feature type="chain" id="PRO_5003042555" evidence="10">
    <location>
        <begin position="34"/>
        <end position="416"/>
    </location>
</feature>
<evidence type="ECO:0000259" key="11">
    <source>
        <dbReference type="PROSITE" id="PS51767"/>
    </source>
</evidence>
<dbReference type="InterPro" id="IPR001461">
    <property type="entry name" value="Aspartic_peptidase_A1"/>
</dbReference>
<comment type="similarity">
    <text evidence="1 9">Belongs to the peptidase A1 family.</text>
</comment>
<reference evidence="12" key="1">
    <citation type="submission" date="2010-01" db="EMBL/GenBank/DDBJ databases">
        <authorList>
            <person name="Carlson J."/>
            <person name="Booth B."/>
            <person name="Frise E."/>
            <person name="Sandler J."/>
            <person name="Wan K."/>
            <person name="Yu C."/>
            <person name="Celniker S."/>
        </authorList>
    </citation>
    <scope>NUCLEOTIDE SEQUENCE</scope>
</reference>
<dbReference type="InterPro" id="IPR001969">
    <property type="entry name" value="Aspartic_peptidase_AS"/>
</dbReference>
<dbReference type="PANTHER" id="PTHR47966:SF51">
    <property type="entry name" value="BETA-SITE APP-CLEAVING ENZYME, ISOFORM A-RELATED"/>
    <property type="match status" value="1"/>
</dbReference>
<sequence>KSKSQTMRVRWNHFKLLLFWLTVLAVLAFEAEARKRVRIGLHKNPEPIEENIKNELKTLSIKHNLNVDDTKAKTKTDTKVPGSKVATLENLYNTEYYTTLGFGNPPQDLKVLIDTGSANLWVLSSKCPDSVAPCANRIKYNSSASTTYRAINTAFNIAYGSNSEEGPIALSGFQSQDTVNFAGYSIKNQIFAEITNAPETAFLKSQLDGILGLGFASIAINSITPPFYNLMAQGLVNRSVFSIYLNRNGTNAINGGELILGGSDSGLYSGCLTYVPVSSAGYWQFTMTSANLNGFQFCENCEAILDVGTSLIVVPEQVLDTINQILGVLNPTASNGVFLVDCSSIGDLPDIVFTVARRKFPLKSSDYVLRYGNTCVSGFTSMNGNSLLILGEIFLGAYYTTYDIVYKLIGLAPAIH</sequence>
<keyword evidence="3 9" id="KW-0064">Aspartyl protease</keyword>
<dbReference type="EMBL" id="BT120268">
    <property type="protein sequence ID" value="ADC27638.1"/>
    <property type="molecule type" value="mRNA"/>
</dbReference>
<dbReference type="PANTHER" id="PTHR47966">
    <property type="entry name" value="BETA-SITE APP-CLEAVING ENZYME, ISOFORM A-RELATED"/>
    <property type="match status" value="1"/>
</dbReference>
<keyword evidence="6" id="KW-0325">Glycoprotein</keyword>
<dbReference type="Pfam" id="PF00026">
    <property type="entry name" value="Asp"/>
    <property type="match status" value="1"/>
</dbReference>
<gene>
    <name evidence="12" type="primary">CG31926-RA</name>
</gene>